<dbReference type="Gene3D" id="1.10.155.10">
    <property type="entry name" value="Chemotaxis receptor methyltransferase CheR, N-terminal domain"/>
    <property type="match status" value="1"/>
</dbReference>
<dbReference type="Pfam" id="PF03705">
    <property type="entry name" value="CheR_N"/>
    <property type="match status" value="1"/>
</dbReference>
<dbReference type="RefSeq" id="WP_115542138.1">
    <property type="nucleotide sequence ID" value="NZ_NXLQ01000001.1"/>
</dbReference>
<dbReference type="SUPFAM" id="SSF47757">
    <property type="entry name" value="Chemotaxis receptor methyltransferase CheR, N-terminal domain"/>
    <property type="match status" value="1"/>
</dbReference>
<dbReference type="PRINTS" id="PR00996">
    <property type="entry name" value="CHERMTFRASE"/>
</dbReference>
<evidence type="ECO:0000256" key="4">
    <source>
        <dbReference type="ARBA" id="ARBA00022679"/>
    </source>
</evidence>
<dbReference type="SMART" id="SM00138">
    <property type="entry name" value="MeTrc"/>
    <property type="match status" value="1"/>
</dbReference>
<dbReference type="Proteomes" id="UP000256379">
    <property type="component" value="Unassembled WGS sequence"/>
</dbReference>
<feature type="domain" description="CheR-type methyltransferase" evidence="6">
    <location>
        <begin position="1"/>
        <end position="284"/>
    </location>
</feature>
<protein>
    <recommendedName>
        <fullName evidence="2">protein-glutamate O-methyltransferase</fullName>
        <ecNumber evidence="2">2.1.1.80</ecNumber>
    </recommendedName>
</protein>
<dbReference type="AlphaFoldDB" id="A0A3D8IQY9"/>
<dbReference type="InterPro" id="IPR036804">
    <property type="entry name" value="CheR_N_sf"/>
</dbReference>
<dbReference type="PROSITE" id="PS50123">
    <property type="entry name" value="CHER"/>
    <property type="match status" value="1"/>
</dbReference>
<dbReference type="EMBL" id="NXLQ01000001">
    <property type="protein sequence ID" value="RDU67612.1"/>
    <property type="molecule type" value="Genomic_DNA"/>
</dbReference>
<evidence type="ECO:0000256" key="1">
    <source>
        <dbReference type="ARBA" id="ARBA00001541"/>
    </source>
</evidence>
<dbReference type="InterPro" id="IPR029063">
    <property type="entry name" value="SAM-dependent_MTases_sf"/>
</dbReference>
<dbReference type="InterPro" id="IPR050903">
    <property type="entry name" value="Bact_Chemotaxis_MeTrfase"/>
</dbReference>
<keyword evidence="4" id="KW-0808">Transferase</keyword>
<dbReference type="Pfam" id="PF01739">
    <property type="entry name" value="CheR"/>
    <property type="match status" value="1"/>
</dbReference>
<organism evidence="7 8">
    <name type="scientific">Helicobacter didelphidarum</name>
    <dbReference type="NCBI Taxonomy" id="2040648"/>
    <lineage>
        <taxon>Bacteria</taxon>
        <taxon>Pseudomonadati</taxon>
        <taxon>Campylobacterota</taxon>
        <taxon>Epsilonproteobacteria</taxon>
        <taxon>Campylobacterales</taxon>
        <taxon>Helicobacteraceae</taxon>
        <taxon>Helicobacter</taxon>
    </lineage>
</organism>
<evidence type="ECO:0000256" key="3">
    <source>
        <dbReference type="ARBA" id="ARBA00022603"/>
    </source>
</evidence>
<dbReference type="PANTHER" id="PTHR24422:SF19">
    <property type="entry name" value="CHEMOTAXIS PROTEIN METHYLTRANSFERASE"/>
    <property type="match status" value="1"/>
</dbReference>
<dbReference type="OrthoDB" id="9786165at2"/>
<dbReference type="EC" id="2.1.1.80" evidence="2"/>
<dbReference type="Gene3D" id="3.40.50.150">
    <property type="entry name" value="Vaccinia Virus protein VP39"/>
    <property type="match status" value="1"/>
</dbReference>
<evidence type="ECO:0000313" key="7">
    <source>
        <dbReference type="EMBL" id="RDU67612.1"/>
    </source>
</evidence>
<proteinExistence type="predicted"/>
<keyword evidence="8" id="KW-1185">Reference proteome</keyword>
<dbReference type="GO" id="GO:0032259">
    <property type="term" value="P:methylation"/>
    <property type="evidence" value="ECO:0007669"/>
    <property type="project" value="UniProtKB-KW"/>
</dbReference>
<dbReference type="GO" id="GO:0008983">
    <property type="term" value="F:protein-glutamate O-methyltransferase activity"/>
    <property type="evidence" value="ECO:0007669"/>
    <property type="project" value="UniProtKB-EC"/>
</dbReference>
<dbReference type="InterPro" id="IPR000780">
    <property type="entry name" value="CheR_MeTrfase"/>
</dbReference>
<dbReference type="InterPro" id="IPR022641">
    <property type="entry name" value="CheR_N"/>
</dbReference>
<dbReference type="InterPro" id="IPR022642">
    <property type="entry name" value="CheR_C"/>
</dbReference>
<dbReference type="PANTHER" id="PTHR24422">
    <property type="entry name" value="CHEMOTAXIS PROTEIN METHYLTRANSFERASE"/>
    <property type="match status" value="1"/>
</dbReference>
<dbReference type="CDD" id="cd02440">
    <property type="entry name" value="AdoMet_MTases"/>
    <property type="match status" value="1"/>
</dbReference>
<name>A0A3D8IQY9_9HELI</name>
<accession>A0A3D8IQY9</accession>
<keyword evidence="3" id="KW-0489">Methyltransferase</keyword>
<evidence type="ECO:0000256" key="2">
    <source>
        <dbReference type="ARBA" id="ARBA00012534"/>
    </source>
</evidence>
<sequence length="290" mass="33567">MNKKIFQLDTKTLHQIQDALYETCGIHLTDTKQTMIQNRINVLLKDSICANIHSFDDLFCAIKNNPQIRQSFINNFTTNKTDLFRESYHFDDMLNRTLIPLLQNNESINIFCSASSSGEEPYSIAATCMYAKNIYQSHSTIKIIATDIDTNMLNLAKKGEYTLDLRLNKIPDWVTLDNYFDILKTTPHNTMYLRAKKSLKDMITFRQLNLFSKSYPFSNNEFDMIFCRNVLIYFKQSDQEKILAKLHNILKVGGTLYLGHSEDILGLSSQFDRLGNKIFIKNSESLMGIF</sequence>
<reference evidence="7 8" key="1">
    <citation type="submission" date="2018-04" db="EMBL/GenBank/DDBJ databases">
        <title>Novel Campyloabacter and Helicobacter Species and Strains.</title>
        <authorList>
            <person name="Mannion A.J."/>
            <person name="Shen Z."/>
            <person name="Fox J.G."/>
        </authorList>
    </citation>
    <scope>NUCLEOTIDE SEQUENCE [LARGE SCALE GENOMIC DNA]</scope>
    <source>
        <strain evidence="7 8">MIT 17-337</strain>
    </source>
</reference>
<evidence type="ECO:0000313" key="8">
    <source>
        <dbReference type="Proteomes" id="UP000256379"/>
    </source>
</evidence>
<keyword evidence="5" id="KW-0949">S-adenosyl-L-methionine</keyword>
<dbReference type="SUPFAM" id="SSF53335">
    <property type="entry name" value="S-adenosyl-L-methionine-dependent methyltransferases"/>
    <property type="match status" value="1"/>
</dbReference>
<evidence type="ECO:0000259" key="6">
    <source>
        <dbReference type="PROSITE" id="PS50123"/>
    </source>
</evidence>
<gene>
    <name evidence="7" type="ORF">CQA53_00985</name>
</gene>
<comment type="caution">
    <text evidence="7">The sequence shown here is derived from an EMBL/GenBank/DDBJ whole genome shotgun (WGS) entry which is preliminary data.</text>
</comment>
<evidence type="ECO:0000256" key="5">
    <source>
        <dbReference type="ARBA" id="ARBA00022691"/>
    </source>
</evidence>
<comment type="catalytic activity">
    <reaction evidence="1">
        <text>L-glutamyl-[protein] + S-adenosyl-L-methionine = [protein]-L-glutamate 5-O-methyl ester + S-adenosyl-L-homocysteine</text>
        <dbReference type="Rhea" id="RHEA:24452"/>
        <dbReference type="Rhea" id="RHEA-COMP:10208"/>
        <dbReference type="Rhea" id="RHEA-COMP:10311"/>
        <dbReference type="ChEBI" id="CHEBI:29973"/>
        <dbReference type="ChEBI" id="CHEBI:57856"/>
        <dbReference type="ChEBI" id="CHEBI:59789"/>
        <dbReference type="ChEBI" id="CHEBI:82795"/>
        <dbReference type="EC" id="2.1.1.80"/>
    </reaction>
</comment>